<dbReference type="Gene3D" id="3.50.4.10">
    <property type="entry name" value="Hepatocyte Growth Factor"/>
    <property type="match status" value="1"/>
</dbReference>
<feature type="domain" description="Apple" evidence="2">
    <location>
        <begin position="40"/>
        <end position="128"/>
    </location>
</feature>
<organism evidence="3 4">
    <name type="scientific">Aspergillus avenaceus</name>
    <dbReference type="NCBI Taxonomy" id="36643"/>
    <lineage>
        <taxon>Eukaryota</taxon>
        <taxon>Fungi</taxon>
        <taxon>Dikarya</taxon>
        <taxon>Ascomycota</taxon>
        <taxon>Pezizomycotina</taxon>
        <taxon>Eurotiomycetes</taxon>
        <taxon>Eurotiomycetidae</taxon>
        <taxon>Eurotiales</taxon>
        <taxon>Aspergillaceae</taxon>
        <taxon>Aspergillus</taxon>
        <taxon>Aspergillus subgen. Circumdati</taxon>
    </lineage>
</organism>
<dbReference type="InterPro" id="IPR003609">
    <property type="entry name" value="Pan_app"/>
</dbReference>
<name>A0A5N6TM39_ASPAV</name>
<dbReference type="SUPFAM" id="SSF57414">
    <property type="entry name" value="Hairpin loop containing domain-like"/>
    <property type="match status" value="1"/>
</dbReference>
<reference evidence="3 4" key="1">
    <citation type="submission" date="2019-04" db="EMBL/GenBank/DDBJ databases">
        <title>Friends and foes A comparative genomics study of 23 Aspergillus species from section Flavi.</title>
        <authorList>
            <consortium name="DOE Joint Genome Institute"/>
            <person name="Kjaerbolling I."/>
            <person name="Vesth T."/>
            <person name="Frisvad J.C."/>
            <person name="Nybo J.L."/>
            <person name="Theobald S."/>
            <person name="Kildgaard S."/>
            <person name="Isbrandt T."/>
            <person name="Kuo A."/>
            <person name="Sato A."/>
            <person name="Lyhne E.K."/>
            <person name="Kogle M.E."/>
            <person name="Wiebenga A."/>
            <person name="Kun R.S."/>
            <person name="Lubbers R.J."/>
            <person name="Makela M.R."/>
            <person name="Barry K."/>
            <person name="Chovatia M."/>
            <person name="Clum A."/>
            <person name="Daum C."/>
            <person name="Haridas S."/>
            <person name="He G."/>
            <person name="LaButti K."/>
            <person name="Lipzen A."/>
            <person name="Mondo S."/>
            <person name="Riley R."/>
            <person name="Salamov A."/>
            <person name="Simmons B.A."/>
            <person name="Magnuson J.K."/>
            <person name="Henrissat B."/>
            <person name="Mortensen U.H."/>
            <person name="Larsen T.O."/>
            <person name="Devries R.P."/>
            <person name="Grigoriev I.V."/>
            <person name="Machida M."/>
            <person name="Baker S.E."/>
            <person name="Andersen M.R."/>
        </authorList>
    </citation>
    <scope>NUCLEOTIDE SEQUENCE [LARGE SCALE GENOMIC DNA]</scope>
    <source>
        <strain evidence="3 4">IBT 18842</strain>
    </source>
</reference>
<evidence type="ECO:0000313" key="4">
    <source>
        <dbReference type="Proteomes" id="UP000325780"/>
    </source>
</evidence>
<dbReference type="Proteomes" id="UP000325780">
    <property type="component" value="Unassembled WGS sequence"/>
</dbReference>
<gene>
    <name evidence="3" type="ORF">BDV25DRAFT_33718</name>
</gene>
<keyword evidence="1" id="KW-0732">Signal</keyword>
<accession>A0A5N6TM39</accession>
<evidence type="ECO:0000313" key="3">
    <source>
        <dbReference type="EMBL" id="KAE8147405.1"/>
    </source>
</evidence>
<keyword evidence="4" id="KW-1185">Reference proteome</keyword>
<proteinExistence type="predicted"/>
<sequence length="263" mass="27832">MLFLSFYVALELASLSLGQNTGSCLSGTSGQGSANYQACCPTPEAVGTEPLDSGQFRYTCGHWMSEYDDTSHTAHSAGECARHCLLNDDCRASTWISSTFQCLLTLTEGVQIQTSQYGTGFLALQKVSGMNLDDLCESRVEDANSACDVRVGEAEETGRNNVAAANSACDVRVGAAEETGRNNVAAANSACDARVRAAEEAGRNNVAAANNACNARVSAAEEAGRNNVANIKAAWDRDARASLRMTNECIGKLNRCYANGGRR</sequence>
<dbReference type="OrthoDB" id="4831104at2759"/>
<dbReference type="Pfam" id="PF00024">
    <property type="entry name" value="PAN_1"/>
    <property type="match status" value="1"/>
</dbReference>
<feature type="chain" id="PRO_5025067683" description="Apple domain-containing protein" evidence="1">
    <location>
        <begin position="19"/>
        <end position="263"/>
    </location>
</feature>
<protein>
    <recommendedName>
        <fullName evidence="2">Apple domain-containing protein</fullName>
    </recommendedName>
</protein>
<dbReference type="PROSITE" id="PS50948">
    <property type="entry name" value="PAN"/>
    <property type="match status" value="1"/>
</dbReference>
<dbReference type="AlphaFoldDB" id="A0A5N6TM39"/>
<evidence type="ECO:0000259" key="2">
    <source>
        <dbReference type="PROSITE" id="PS50948"/>
    </source>
</evidence>
<evidence type="ECO:0000256" key="1">
    <source>
        <dbReference type="SAM" id="SignalP"/>
    </source>
</evidence>
<feature type="signal peptide" evidence="1">
    <location>
        <begin position="1"/>
        <end position="18"/>
    </location>
</feature>
<dbReference type="EMBL" id="ML742209">
    <property type="protein sequence ID" value="KAE8147405.1"/>
    <property type="molecule type" value="Genomic_DNA"/>
</dbReference>